<reference evidence="1 2" key="1">
    <citation type="submission" date="2017-06" db="EMBL/GenBank/DDBJ databases">
        <authorList>
            <person name="Kim H.J."/>
            <person name="Triplett B.A."/>
        </authorList>
    </citation>
    <scope>NUCLEOTIDE SEQUENCE [LARGE SCALE GENOMIC DNA]</scope>
</reference>
<evidence type="ECO:0000313" key="2">
    <source>
        <dbReference type="Proteomes" id="UP000223025"/>
    </source>
</evidence>
<sequence>MALMLKDSRTAANTFRLNSTNWDGVPKPKFLYYVRFMKSGGSGNTDSGIDWTKGVGVLAHTVKRPSITFETETLNQYNKKRVVQKKQEFDEISVTFHDTVDQRAFNMFYDYYRFYYGEPRHDQVADWSWDIMSDTMKQAGNWGFIPPQVDPDYSYYFSHIELYYIYGKTYTQINIIHPKITSMDLDELSYDEGNGTLNITTKFAHEGFIYVANNKALPADLVAEMGLDRAGYYEPETSSPYPASSSSPYTAANAAPVGFDIASVFNGGNAAASPSTDNNRSDGLSGLNNSFNSVLNGLLGANGSNQVFDANGASNEENIANRLVDGLT</sequence>
<organism evidence="1 2">
    <name type="scientific">Agrobacterium phage Atu_ph07</name>
    <dbReference type="NCBI Taxonomy" id="2024264"/>
    <lineage>
        <taxon>Viruses</taxon>
        <taxon>Duplodnaviria</taxon>
        <taxon>Heunggongvirae</taxon>
        <taxon>Uroviricota</taxon>
        <taxon>Caudoviricetes</taxon>
        <taxon>Polybotosvirus</taxon>
        <taxon>Polybotosvirus Atuph07</taxon>
    </lineage>
</organism>
<protein>
    <submittedName>
        <fullName evidence="1">Uncharacterized protein</fullName>
    </submittedName>
</protein>
<dbReference type="Proteomes" id="UP000223025">
    <property type="component" value="Segment"/>
</dbReference>
<accession>A0A2L0UZH4</accession>
<dbReference type="KEGG" id="vg:40088129"/>
<dbReference type="GeneID" id="40088129"/>
<dbReference type="EMBL" id="MF403008">
    <property type="protein sequence ID" value="AUZ94920.1"/>
    <property type="molecule type" value="Genomic_DNA"/>
</dbReference>
<dbReference type="RefSeq" id="YP_009611791.1">
    <property type="nucleotide sequence ID" value="NC_042013.1"/>
</dbReference>
<keyword evidence="2" id="KW-1185">Reference proteome</keyword>
<name>A0A2L0UZH4_9CAUD</name>
<proteinExistence type="predicted"/>
<evidence type="ECO:0000313" key="1">
    <source>
        <dbReference type="EMBL" id="AUZ94920.1"/>
    </source>
</evidence>